<dbReference type="Pfam" id="PF11655">
    <property type="entry name" value="DUF2589"/>
    <property type="match status" value="1"/>
</dbReference>
<evidence type="ECO:0000313" key="2">
    <source>
        <dbReference type="EMBL" id="MDW6093853.1"/>
    </source>
</evidence>
<dbReference type="EMBL" id="JAWRCP010000001">
    <property type="protein sequence ID" value="MDW6093853.1"/>
    <property type="molecule type" value="Genomic_DNA"/>
</dbReference>
<comment type="caution">
    <text evidence="2">The sequence shown here is derived from an EMBL/GenBank/DDBJ whole genome shotgun (WGS) entry which is preliminary data.</text>
</comment>
<proteinExistence type="predicted"/>
<accession>A0ABU4IXG0</accession>
<gene>
    <name evidence="2" type="ORF">SBX64_15045</name>
</gene>
<name>A0ABU4IXG0_9VIBR</name>
<feature type="region of interest" description="Disordered" evidence="1">
    <location>
        <begin position="168"/>
        <end position="192"/>
    </location>
</feature>
<organism evidence="2 3">
    <name type="scientific">Vibrio rhizosphaerae</name>
    <dbReference type="NCBI Taxonomy" id="398736"/>
    <lineage>
        <taxon>Bacteria</taxon>
        <taxon>Pseudomonadati</taxon>
        <taxon>Pseudomonadota</taxon>
        <taxon>Gammaproteobacteria</taxon>
        <taxon>Vibrionales</taxon>
        <taxon>Vibrionaceae</taxon>
        <taxon>Vibrio</taxon>
    </lineage>
</organism>
<dbReference type="InterPro" id="IPR024510">
    <property type="entry name" value="DUF2589"/>
</dbReference>
<keyword evidence="3" id="KW-1185">Reference proteome</keyword>
<feature type="compositionally biased region" description="Low complexity" evidence="1">
    <location>
        <begin position="168"/>
        <end position="184"/>
    </location>
</feature>
<reference evidence="2 3" key="1">
    <citation type="submission" date="2023-11" db="EMBL/GenBank/DDBJ databases">
        <title>Plant-associative lifestyle of Vibrio porteresiae and its evolutionary dynamics.</title>
        <authorList>
            <person name="Rameshkumar N."/>
            <person name="Kirti K."/>
        </authorList>
    </citation>
    <scope>NUCLEOTIDE SEQUENCE [LARGE SCALE GENOMIC DNA]</scope>
    <source>
        <strain evidence="2 3">MSSRF7</strain>
    </source>
</reference>
<dbReference type="Proteomes" id="UP001279860">
    <property type="component" value="Unassembled WGS sequence"/>
</dbReference>
<sequence length="235" mass="24852">MAVTSGPGLVSMAQQFSGLPMGDLIGGPLMAAAEANNKMAMTQVKFMLDSCFSKQAVKGGGGDKDDESRSEYQPVMVELKLKRPIITTTKGKDEGKSTVSTDTAESSISIPLLTLLPLNALAVDDVSIEFNMEVKSSFSNEQSQQEKESMSAQGSFEAKIGYGPFSASVSGSVSKSSEKSNSNTEKYEKSNKASYDVKVHAGQLPLPEGVGVIIKAYTDNISPIMITQNGESSPS</sequence>
<evidence type="ECO:0000256" key="1">
    <source>
        <dbReference type="SAM" id="MobiDB-lite"/>
    </source>
</evidence>
<protein>
    <submittedName>
        <fullName evidence="2">DUF2589 domain-containing protein</fullName>
    </submittedName>
</protein>
<dbReference type="RefSeq" id="WP_038183029.1">
    <property type="nucleotide sequence ID" value="NZ_AP024903.1"/>
</dbReference>
<evidence type="ECO:0000313" key="3">
    <source>
        <dbReference type="Proteomes" id="UP001279860"/>
    </source>
</evidence>